<dbReference type="EMBL" id="CP002506">
    <property type="protein sequence ID" value="ADW76244.1"/>
    <property type="molecule type" value="Genomic_DNA"/>
</dbReference>
<evidence type="ECO:0000256" key="1">
    <source>
        <dbReference type="SAM" id="MobiDB-lite"/>
    </source>
</evidence>
<keyword evidence="2" id="KW-0614">Plasmid</keyword>
<evidence type="ECO:0000313" key="3">
    <source>
        <dbReference type="Proteomes" id="UP000007257"/>
    </source>
</evidence>
<dbReference type="InterPro" id="IPR024753">
    <property type="entry name" value="AriR"/>
</dbReference>
<dbReference type="HOGENOM" id="CLU_164045_2_0_6"/>
<dbReference type="eggNOG" id="ENOG50336K1">
    <property type="taxonomic scope" value="Bacteria"/>
</dbReference>
<dbReference type="Gene3D" id="1.20.5.5260">
    <property type="match status" value="1"/>
</dbReference>
<proteinExistence type="predicted"/>
<dbReference type="KEGG" id="rah:Rahaq_4664"/>
<name>A0A0H3FGQ0_RAHSY</name>
<dbReference type="GO" id="GO:0071468">
    <property type="term" value="P:cellular response to acidic pH"/>
    <property type="evidence" value="ECO:0007669"/>
    <property type="project" value="InterPro"/>
</dbReference>
<geneLocation type="plasmid" evidence="2 3">
    <name>pRAHAQ01</name>
</geneLocation>
<protein>
    <recommendedName>
        <fullName evidence="4">Biofilm development protein YmgB/AriR</fullName>
    </recommendedName>
</protein>
<feature type="region of interest" description="Disordered" evidence="1">
    <location>
        <begin position="1"/>
        <end position="40"/>
    </location>
</feature>
<feature type="compositionally biased region" description="Polar residues" evidence="1">
    <location>
        <begin position="23"/>
        <end position="40"/>
    </location>
</feature>
<reference evidence="3" key="1">
    <citation type="submission" date="2011-01" db="EMBL/GenBank/DDBJ databases">
        <title>Complete sequence of plasmid1 of Rahnella sp. Y9602.</title>
        <authorList>
            <consortium name="US DOE Joint Genome Institute"/>
            <person name="Lucas S."/>
            <person name="Copeland A."/>
            <person name="Lapidus A."/>
            <person name="Cheng J.-F."/>
            <person name="Goodwin L."/>
            <person name="Pitluck S."/>
            <person name="Lu M."/>
            <person name="Detter J.C."/>
            <person name="Han C."/>
            <person name="Tapia R."/>
            <person name="Land M."/>
            <person name="Hauser L."/>
            <person name="Kyrpides N."/>
            <person name="Ivanova N."/>
            <person name="Ovchinnikova G."/>
            <person name="Pagani I."/>
            <person name="Sobecky P.A."/>
            <person name="Martinez R.J."/>
            <person name="Woyke T."/>
        </authorList>
    </citation>
    <scope>NUCLEOTIDE SEQUENCE [LARGE SCALE GENOMIC DNA]</scope>
    <source>
        <strain evidence="3">Y9602</strain>
        <plasmid evidence="3">pRAHAQ01</plasmid>
    </source>
</reference>
<accession>A0A0H3FGQ0</accession>
<reference evidence="2 3" key="2">
    <citation type="journal article" date="2012" name="J. Bacteriol.">
        <title>Complete Genome Sequence of Rahnella sp. Strain Y9602, a Gammaproteobacterium Isolate from Metal- and Radionuclide-Contaminated Soil.</title>
        <authorList>
            <person name="Martinez R.J."/>
            <person name="Bruce D."/>
            <person name="Detter C."/>
            <person name="Goodwin L.A."/>
            <person name="Han J."/>
            <person name="Han C.S."/>
            <person name="Held B."/>
            <person name="Land M.L."/>
            <person name="Mikhailova N."/>
            <person name="Nolan M."/>
            <person name="Pennacchio L."/>
            <person name="Pitluck S."/>
            <person name="Tapia R."/>
            <person name="Woyke T."/>
            <person name="Sobecky P.A."/>
        </authorList>
    </citation>
    <scope>NUCLEOTIDE SEQUENCE [LARGE SCALE GENOMIC DNA]</scope>
    <source>
        <strain evidence="2 3">Y9602</strain>
        <plasmid evidence="2 3">pRAHAQ01</plasmid>
    </source>
</reference>
<sequence length="123" mass="13587">MYDTFSMLKGRPMTRKDIDSSKNHSLNQGDAMNSNPSQTMTDSVYHSDVYNYFNNAGELFLSETEVLGAAIRVILAEQGKVTNKAIILHLITQLECTSDVVQLDILRSALEMVVGMTPENSGV</sequence>
<dbReference type="Proteomes" id="UP000007257">
    <property type="component" value="Plasmid pRAHAQ01"/>
</dbReference>
<dbReference type="OrthoDB" id="6629193at2"/>
<dbReference type="Pfam" id="PF10798">
    <property type="entry name" value="YmgB"/>
    <property type="match status" value="1"/>
</dbReference>
<evidence type="ECO:0008006" key="4">
    <source>
        <dbReference type="Google" id="ProtNLM"/>
    </source>
</evidence>
<evidence type="ECO:0000313" key="2">
    <source>
        <dbReference type="EMBL" id="ADW76244.1"/>
    </source>
</evidence>
<organism evidence="2 3">
    <name type="scientific">Rahnella sp. (strain Y9602)</name>
    <dbReference type="NCBI Taxonomy" id="2703885"/>
    <lineage>
        <taxon>Bacteria</taxon>
        <taxon>Pseudomonadati</taxon>
        <taxon>Pseudomonadota</taxon>
        <taxon>Gammaproteobacteria</taxon>
        <taxon>Enterobacterales</taxon>
        <taxon>Yersiniaceae</taxon>
        <taxon>Rahnella</taxon>
    </lineage>
</organism>
<gene>
    <name evidence="2" type="ordered locus">Rahaq_4664</name>
</gene>
<dbReference type="AlphaFoldDB" id="A0A0H3FGQ0"/>